<keyword evidence="1" id="KW-0732">Signal</keyword>
<dbReference type="AlphaFoldDB" id="A0A9N9X4T1"/>
<dbReference type="InterPro" id="IPR010562">
    <property type="entry name" value="Haemolymph_juvenile_hormone-bd"/>
</dbReference>
<proteinExistence type="predicted"/>
<evidence type="ECO:0000313" key="2">
    <source>
        <dbReference type="EMBL" id="CAG9823616.1"/>
    </source>
</evidence>
<dbReference type="Pfam" id="PF06585">
    <property type="entry name" value="JHBP"/>
    <property type="match status" value="1"/>
</dbReference>
<evidence type="ECO:0000256" key="1">
    <source>
        <dbReference type="SAM" id="SignalP"/>
    </source>
</evidence>
<dbReference type="Proteomes" id="UP001153737">
    <property type="component" value="Chromosome 7"/>
</dbReference>
<accession>A0A9N9X4T1</accession>
<feature type="signal peptide" evidence="1">
    <location>
        <begin position="1"/>
        <end position="19"/>
    </location>
</feature>
<organism evidence="2 3">
    <name type="scientific">Phaedon cochleariae</name>
    <name type="common">Mustard beetle</name>
    <dbReference type="NCBI Taxonomy" id="80249"/>
    <lineage>
        <taxon>Eukaryota</taxon>
        <taxon>Metazoa</taxon>
        <taxon>Ecdysozoa</taxon>
        <taxon>Arthropoda</taxon>
        <taxon>Hexapoda</taxon>
        <taxon>Insecta</taxon>
        <taxon>Pterygota</taxon>
        <taxon>Neoptera</taxon>
        <taxon>Endopterygota</taxon>
        <taxon>Coleoptera</taxon>
        <taxon>Polyphaga</taxon>
        <taxon>Cucujiformia</taxon>
        <taxon>Chrysomeloidea</taxon>
        <taxon>Chrysomelidae</taxon>
        <taxon>Chrysomelinae</taxon>
        <taxon>Chrysomelini</taxon>
        <taxon>Phaedon</taxon>
    </lineage>
</organism>
<dbReference type="InterPro" id="IPR038606">
    <property type="entry name" value="To_sf"/>
</dbReference>
<sequence>MKLISFLFYVFYVISSLDASIEDQVKKAIQDIKDKIPEPISISNSTITIPENNIISGTLNLSNFVVTGLKAMELSVKYSFLTLPEGFSFELENLQMHTGYQMNIPLFNISLLTFFGTGNLSLSLNGLNVNGSIRLLALPKLFSDVTTSIKDAKFSVTGFLEDPILSGQISDALTDAIVPTLNEKEFANFVENVLNTLVGEIIHRNGTEQVNFTSGELSMSPATKLNDIEIRINNLIHLLSGKNSPSGITEYS</sequence>
<feature type="chain" id="PRO_5040466807" evidence="1">
    <location>
        <begin position="20"/>
        <end position="252"/>
    </location>
</feature>
<dbReference type="Gene3D" id="3.15.10.30">
    <property type="entry name" value="Haemolymph juvenile hormone binding protein"/>
    <property type="match status" value="1"/>
</dbReference>
<gene>
    <name evidence="2" type="ORF">PHAECO_LOCUS10954</name>
</gene>
<dbReference type="OrthoDB" id="6370791at2759"/>
<evidence type="ECO:0000313" key="3">
    <source>
        <dbReference type="Proteomes" id="UP001153737"/>
    </source>
</evidence>
<dbReference type="EMBL" id="OU896713">
    <property type="protein sequence ID" value="CAG9823616.1"/>
    <property type="molecule type" value="Genomic_DNA"/>
</dbReference>
<protein>
    <submittedName>
        <fullName evidence="2">Uncharacterized protein</fullName>
    </submittedName>
</protein>
<keyword evidence="3" id="KW-1185">Reference proteome</keyword>
<reference evidence="2" key="1">
    <citation type="submission" date="2022-01" db="EMBL/GenBank/DDBJ databases">
        <authorList>
            <person name="King R."/>
        </authorList>
    </citation>
    <scope>NUCLEOTIDE SEQUENCE</scope>
</reference>
<reference evidence="2" key="2">
    <citation type="submission" date="2022-10" db="EMBL/GenBank/DDBJ databases">
        <authorList>
            <consortium name="ENA_rothamsted_submissions"/>
            <consortium name="culmorum"/>
            <person name="King R."/>
        </authorList>
    </citation>
    <scope>NUCLEOTIDE SEQUENCE</scope>
</reference>
<name>A0A9N9X4T1_PHACE</name>